<dbReference type="AlphaFoldDB" id="A0A2A8D3X7"/>
<name>A0A2A8D3X7_9MICC</name>
<feature type="compositionally biased region" description="Basic and acidic residues" evidence="1">
    <location>
        <begin position="110"/>
        <end position="120"/>
    </location>
</feature>
<dbReference type="EMBL" id="PDEV01000004">
    <property type="protein sequence ID" value="PEN15662.1"/>
    <property type="molecule type" value="Genomic_DNA"/>
</dbReference>
<feature type="chain" id="PRO_5039320084" description="DUF6318 domain-containing protein" evidence="2">
    <location>
        <begin position="22"/>
        <end position="278"/>
    </location>
</feature>
<proteinExistence type="predicted"/>
<feature type="domain" description="DUF6318" evidence="3">
    <location>
        <begin position="109"/>
        <end position="269"/>
    </location>
</feature>
<feature type="region of interest" description="Disordered" evidence="1">
    <location>
        <begin position="28"/>
        <end position="90"/>
    </location>
</feature>
<keyword evidence="2" id="KW-0732">Signal</keyword>
<dbReference type="Pfam" id="PF19843">
    <property type="entry name" value="DUF6318"/>
    <property type="match status" value="1"/>
</dbReference>
<evidence type="ECO:0000256" key="1">
    <source>
        <dbReference type="SAM" id="MobiDB-lite"/>
    </source>
</evidence>
<organism evidence="4 5">
    <name type="scientific">Rothia dentocariosa</name>
    <dbReference type="NCBI Taxonomy" id="2047"/>
    <lineage>
        <taxon>Bacteria</taxon>
        <taxon>Bacillati</taxon>
        <taxon>Actinomycetota</taxon>
        <taxon>Actinomycetes</taxon>
        <taxon>Micrococcales</taxon>
        <taxon>Micrococcaceae</taxon>
        <taxon>Rothia</taxon>
    </lineage>
</organism>
<sequence>MMSSIFTRRNALFVFGTGAGAALLSACGGNSTAESSGSGSASSSDASPSTSSSSSSSSSSSASTSSSSASASSTSDSSPSQSGATDIDMSGSYGGKINFESVLEYEKTGTYEPATKEHPAKNVPKPKKPAGADEKSLKGLYLSIAFAAAATQYAYNTGDYSLLEQSSMSEPERNYFLREEKERLDKTREGTFWPDNITIDYTLTQERPQLEGDGEYKWDREFIVEYGKFEVIDGKVEYHSDEDHDMIYRDIFKGNLTAQYINGAWITSAVANQPKSKS</sequence>
<dbReference type="Proteomes" id="UP000219947">
    <property type="component" value="Unassembled WGS sequence"/>
</dbReference>
<protein>
    <recommendedName>
        <fullName evidence="3">DUF6318 domain-containing protein</fullName>
    </recommendedName>
</protein>
<feature type="region of interest" description="Disordered" evidence="1">
    <location>
        <begin position="110"/>
        <end position="132"/>
    </location>
</feature>
<keyword evidence="5" id="KW-1185">Reference proteome</keyword>
<evidence type="ECO:0000313" key="5">
    <source>
        <dbReference type="Proteomes" id="UP000219947"/>
    </source>
</evidence>
<evidence type="ECO:0000256" key="2">
    <source>
        <dbReference type="SAM" id="SignalP"/>
    </source>
</evidence>
<dbReference type="InterPro" id="IPR046281">
    <property type="entry name" value="DUF6318"/>
</dbReference>
<feature type="signal peptide" evidence="2">
    <location>
        <begin position="1"/>
        <end position="21"/>
    </location>
</feature>
<evidence type="ECO:0000313" key="4">
    <source>
        <dbReference type="EMBL" id="PEN15662.1"/>
    </source>
</evidence>
<gene>
    <name evidence="4" type="ORF">CRM92_08610</name>
</gene>
<reference evidence="4" key="1">
    <citation type="submission" date="2017-10" db="EMBL/GenBank/DDBJ databases">
        <title>Kefir isolates.</title>
        <authorList>
            <person name="Kim Y."/>
            <person name="Blasche S."/>
        </authorList>
    </citation>
    <scope>NUCLEOTIDE SEQUENCE [LARGE SCALE GENOMIC DNA]</scope>
    <source>
        <strain evidence="4">OG2-2</strain>
    </source>
</reference>
<dbReference type="RefSeq" id="WP_098042942.1">
    <property type="nucleotide sequence ID" value="NZ_CAURLQ010000036.1"/>
</dbReference>
<feature type="compositionally biased region" description="Low complexity" evidence="1">
    <location>
        <begin position="28"/>
        <end position="86"/>
    </location>
</feature>
<accession>A0A2A8D3X7</accession>
<comment type="caution">
    <text evidence="4">The sequence shown here is derived from an EMBL/GenBank/DDBJ whole genome shotgun (WGS) entry which is preliminary data.</text>
</comment>
<evidence type="ECO:0000259" key="3">
    <source>
        <dbReference type="Pfam" id="PF19843"/>
    </source>
</evidence>